<dbReference type="InterPro" id="IPR033647">
    <property type="entry name" value="Aar2_N"/>
</dbReference>
<dbReference type="GO" id="GO:0000244">
    <property type="term" value="P:spliceosomal tri-snRNP complex assembly"/>
    <property type="evidence" value="ECO:0007669"/>
    <property type="project" value="TreeGrafter"/>
</dbReference>
<evidence type="ECO:0000313" key="6">
    <source>
        <dbReference type="Proteomes" id="UP000232323"/>
    </source>
</evidence>
<protein>
    <recommendedName>
        <fullName evidence="7">AAR2 splicing factor homolog</fullName>
    </recommendedName>
</protein>
<evidence type="ECO:0000313" key="5">
    <source>
        <dbReference type="EMBL" id="GAX79849.1"/>
    </source>
</evidence>
<reference evidence="5 6" key="1">
    <citation type="submission" date="2017-08" db="EMBL/GenBank/DDBJ databases">
        <title>Acidophilic green algal genome provides insights into adaptation to an acidic environment.</title>
        <authorList>
            <person name="Hirooka S."/>
            <person name="Hirose Y."/>
            <person name="Kanesaki Y."/>
            <person name="Higuchi S."/>
            <person name="Fujiwara T."/>
            <person name="Onuma R."/>
            <person name="Era A."/>
            <person name="Ohbayashi R."/>
            <person name="Uzuka A."/>
            <person name="Nozaki H."/>
            <person name="Yoshikawa H."/>
            <person name="Miyagishima S.Y."/>
        </authorList>
    </citation>
    <scope>NUCLEOTIDE SEQUENCE [LARGE SCALE GENOMIC DNA]</scope>
    <source>
        <strain evidence="5 6">NIES-2499</strain>
    </source>
</reference>
<dbReference type="CDD" id="cd13778">
    <property type="entry name" value="Aar2_C"/>
    <property type="match status" value="1"/>
</dbReference>
<feature type="domain" description="AAR2 N-terminal" evidence="4">
    <location>
        <begin position="21"/>
        <end position="152"/>
    </location>
</feature>
<comment type="similarity">
    <text evidence="1">Belongs to the AAR2 family.</text>
</comment>
<dbReference type="OrthoDB" id="201752at2759"/>
<sequence length="471" mass="52279">MEPFYRLNIDPQAATDLAEKGATVLMLSVPVGSYVGVDHQAFSAGPKFKGVKMLTPGPHFFATHPVGDGSVSAPPTGFFAHLKPRQVLVKVWDTATEQLLDMSDNDEAERYAEGVRRFEFDSFLAPYDLSRSRRWSGLSNYVTDNLISKLSPVGNNISIIAEAEDPELVHPKTEAERQLVEQLKEGRRRLAERFGNMEDDDTTHAMVHNVSEGVEVEASTRKDSQGDQHTEGEERPLSMEGANPSSSTSLCGWGRCFYTHLPDRLVKRKGLSPAELTAINLDKSLVLITSAHRYDGDLTMLVGELQFAFVAFVYGQSLDGFLQWKSLLVLFLACEEAALGQHQDTFSALLRAVRYQLQVSLIDGKESMLFPGSGRHVPGDAPEGPASIGLPLIEELLPDSFLRKSFGGFFHTLQDNMDRVSNQLHREVQVLKKVLRAGLGWDFDIRILGEDDSEDEDDMPVIVDVNEPYVL</sequence>
<feature type="region of interest" description="Disordered" evidence="2">
    <location>
        <begin position="213"/>
        <end position="245"/>
    </location>
</feature>
<evidence type="ECO:0000256" key="1">
    <source>
        <dbReference type="ARBA" id="ARBA00006281"/>
    </source>
</evidence>
<dbReference type="STRING" id="1157962.A0A250XAC6"/>
<evidence type="ECO:0008006" key="7">
    <source>
        <dbReference type="Google" id="ProtNLM"/>
    </source>
</evidence>
<dbReference type="InterPro" id="IPR038516">
    <property type="entry name" value="AAR2_N_sf"/>
</dbReference>
<dbReference type="Pfam" id="PF20981">
    <property type="entry name" value="AAR2_1st"/>
    <property type="match status" value="1"/>
</dbReference>
<accession>A0A250XAC6</accession>
<dbReference type="PANTHER" id="PTHR12689">
    <property type="entry name" value="A1 CISTRON SPLICING FACTOR AAR2-RELATED"/>
    <property type="match status" value="1"/>
</dbReference>
<dbReference type="FunFam" id="2.60.34.20:FF:000001">
    <property type="entry name" value="protein AAR2 homolog"/>
    <property type="match status" value="1"/>
</dbReference>
<dbReference type="EMBL" id="BEGY01000046">
    <property type="protein sequence ID" value="GAX79849.1"/>
    <property type="molecule type" value="Genomic_DNA"/>
</dbReference>
<dbReference type="Proteomes" id="UP000232323">
    <property type="component" value="Unassembled WGS sequence"/>
</dbReference>
<dbReference type="CDD" id="cd13777">
    <property type="entry name" value="Aar2_N"/>
    <property type="match status" value="1"/>
</dbReference>
<evidence type="ECO:0000259" key="4">
    <source>
        <dbReference type="Pfam" id="PF20981"/>
    </source>
</evidence>
<organism evidence="5 6">
    <name type="scientific">Chlamydomonas eustigma</name>
    <dbReference type="NCBI Taxonomy" id="1157962"/>
    <lineage>
        <taxon>Eukaryota</taxon>
        <taxon>Viridiplantae</taxon>
        <taxon>Chlorophyta</taxon>
        <taxon>core chlorophytes</taxon>
        <taxon>Chlorophyceae</taxon>
        <taxon>CS clade</taxon>
        <taxon>Chlamydomonadales</taxon>
        <taxon>Chlamydomonadaceae</taxon>
        <taxon>Chlamydomonas</taxon>
    </lineage>
</organism>
<gene>
    <name evidence="5" type="ORF">CEUSTIGMA_g7289.t1</name>
</gene>
<evidence type="ECO:0000256" key="2">
    <source>
        <dbReference type="SAM" id="MobiDB-lite"/>
    </source>
</evidence>
<dbReference type="InterPro" id="IPR007946">
    <property type="entry name" value="AAR2"/>
</dbReference>
<evidence type="ECO:0000259" key="3">
    <source>
        <dbReference type="Pfam" id="PF05282"/>
    </source>
</evidence>
<comment type="caution">
    <text evidence="5">The sequence shown here is derived from an EMBL/GenBank/DDBJ whole genome shotgun (WGS) entry which is preliminary data.</text>
</comment>
<dbReference type="Gene3D" id="2.60.34.20">
    <property type="match status" value="1"/>
</dbReference>
<name>A0A250XAC6_9CHLO</name>
<dbReference type="InterPro" id="IPR033648">
    <property type="entry name" value="AAR2_C"/>
</dbReference>
<dbReference type="Pfam" id="PF05282">
    <property type="entry name" value="AAR2"/>
    <property type="match status" value="1"/>
</dbReference>
<feature type="domain" description="AAR2 C-terminal" evidence="3">
    <location>
        <begin position="258"/>
        <end position="444"/>
    </location>
</feature>
<proteinExistence type="inferred from homology"/>
<dbReference type="AlphaFoldDB" id="A0A250XAC6"/>
<dbReference type="Gene3D" id="1.25.40.550">
    <property type="entry name" value="Aar2, C-terminal domain-like"/>
    <property type="match status" value="1"/>
</dbReference>
<dbReference type="InterPro" id="IPR038514">
    <property type="entry name" value="AAR2_C_sf"/>
</dbReference>
<feature type="compositionally biased region" description="Basic and acidic residues" evidence="2">
    <location>
        <begin position="218"/>
        <end position="237"/>
    </location>
</feature>
<dbReference type="PANTHER" id="PTHR12689:SF4">
    <property type="entry name" value="PROTEIN AAR2 HOMOLOG"/>
    <property type="match status" value="1"/>
</dbReference>
<keyword evidence="6" id="KW-1185">Reference proteome</keyword>